<evidence type="ECO:0000259" key="3">
    <source>
        <dbReference type="Pfam" id="PF01494"/>
    </source>
</evidence>
<organism evidence="4 5">
    <name type="scientific">Leptospira neocaledonica</name>
    <dbReference type="NCBI Taxonomy" id="2023192"/>
    <lineage>
        <taxon>Bacteria</taxon>
        <taxon>Pseudomonadati</taxon>
        <taxon>Spirochaetota</taxon>
        <taxon>Spirochaetia</taxon>
        <taxon>Leptospirales</taxon>
        <taxon>Leptospiraceae</taxon>
        <taxon>Leptospira</taxon>
    </lineage>
</organism>
<dbReference type="Gene3D" id="3.50.50.60">
    <property type="entry name" value="FAD/NAD(P)-binding domain"/>
    <property type="match status" value="1"/>
</dbReference>
<dbReference type="PANTHER" id="PTHR13789:SF309">
    <property type="entry name" value="PUTATIVE (AFU_ORTHOLOGUE AFUA_6G14510)-RELATED"/>
    <property type="match status" value="1"/>
</dbReference>
<dbReference type="AlphaFoldDB" id="A0A2N0A076"/>
<evidence type="ECO:0000313" key="5">
    <source>
        <dbReference type="Proteomes" id="UP000231843"/>
    </source>
</evidence>
<proteinExistence type="predicted"/>
<dbReference type="InterPro" id="IPR050493">
    <property type="entry name" value="FAD-dep_Monooxygenase_BioMet"/>
</dbReference>
<sequence>MKRERPNFIIVGSGISGPSLALFLKRAGYGVRLMESYSRPAEDIGGALQIAPNGMKVIRELGLTSEVSKIGTFSDEMIFRNHTGRVLAMIPNGSVSQFGESAIVVSRARFHLLLLEAAEKEGIPTEYGKKFSHAEFPLDGGVIAKFEDGSFVEGDFLIGADGNHSKVRSFLFPNFPKPEYTGILNAGGFVPAEVIPEKYSKRGPIHFTFGPEGFFGFAACGNTEDTSWMWWSNIPRDKEYTREEMNSLDDGAWKDKILEIHKGWHDPIEKIIRASSTILKGSVHDLRSLPEWGNDKVLLVGDAAHVMSPHTGQGASMALEDSHTLFSLLERSDSVQEAFRNFETIRRPRVERIIEESRRNGNRKKKLGPIACWIRDRILTLALPSFAKKGQDWMYNYEGIK</sequence>
<evidence type="ECO:0000256" key="1">
    <source>
        <dbReference type="ARBA" id="ARBA00023002"/>
    </source>
</evidence>
<comment type="caution">
    <text evidence="4">The sequence shown here is derived from an EMBL/GenBank/DDBJ whole genome shotgun (WGS) entry which is preliminary data.</text>
</comment>
<reference evidence="4 5" key="1">
    <citation type="submission" date="2017-07" db="EMBL/GenBank/DDBJ databases">
        <title>Leptospira spp. isolated from tropical soils.</title>
        <authorList>
            <person name="Thibeaux R."/>
            <person name="Iraola G."/>
            <person name="Ferres I."/>
            <person name="Bierque E."/>
            <person name="Girault D."/>
            <person name="Soupe-Gilbert M.-E."/>
            <person name="Picardeau M."/>
            <person name="Goarant C."/>
        </authorList>
    </citation>
    <scope>NUCLEOTIDE SEQUENCE [LARGE SCALE GENOMIC DNA]</scope>
    <source>
        <strain evidence="4 5">ES4-C-A1</strain>
    </source>
</reference>
<dbReference type="EMBL" id="NPEA01000004">
    <property type="protein sequence ID" value="PJZ77573.1"/>
    <property type="molecule type" value="Genomic_DNA"/>
</dbReference>
<dbReference type="PRINTS" id="PR00420">
    <property type="entry name" value="RNGMNOXGNASE"/>
</dbReference>
<keyword evidence="1" id="KW-0560">Oxidoreductase</keyword>
<keyword evidence="2" id="KW-0503">Monooxygenase</keyword>
<dbReference type="OrthoDB" id="9766816at2"/>
<dbReference type="PANTHER" id="PTHR13789">
    <property type="entry name" value="MONOOXYGENASE"/>
    <property type="match status" value="1"/>
</dbReference>
<evidence type="ECO:0000313" key="4">
    <source>
        <dbReference type="EMBL" id="PJZ77573.1"/>
    </source>
</evidence>
<dbReference type="Proteomes" id="UP000231843">
    <property type="component" value="Unassembled WGS sequence"/>
</dbReference>
<protein>
    <recommendedName>
        <fullName evidence="3">FAD-binding domain-containing protein</fullName>
    </recommendedName>
</protein>
<feature type="domain" description="FAD-binding" evidence="3">
    <location>
        <begin position="9"/>
        <end position="356"/>
    </location>
</feature>
<dbReference type="GO" id="GO:0004497">
    <property type="term" value="F:monooxygenase activity"/>
    <property type="evidence" value="ECO:0007669"/>
    <property type="project" value="UniProtKB-KW"/>
</dbReference>
<dbReference type="InterPro" id="IPR002938">
    <property type="entry name" value="FAD-bd"/>
</dbReference>
<dbReference type="Pfam" id="PF01494">
    <property type="entry name" value="FAD_binding_3"/>
    <property type="match status" value="1"/>
</dbReference>
<dbReference type="SUPFAM" id="SSF51905">
    <property type="entry name" value="FAD/NAD(P)-binding domain"/>
    <property type="match status" value="1"/>
</dbReference>
<dbReference type="RefSeq" id="WP_100768123.1">
    <property type="nucleotide sequence ID" value="NZ_NPEA01000004.1"/>
</dbReference>
<name>A0A2N0A076_9LEPT</name>
<dbReference type="GO" id="GO:0071949">
    <property type="term" value="F:FAD binding"/>
    <property type="evidence" value="ECO:0007669"/>
    <property type="project" value="InterPro"/>
</dbReference>
<dbReference type="InterPro" id="IPR036188">
    <property type="entry name" value="FAD/NAD-bd_sf"/>
</dbReference>
<keyword evidence="5" id="KW-1185">Reference proteome</keyword>
<evidence type="ECO:0000256" key="2">
    <source>
        <dbReference type="ARBA" id="ARBA00023033"/>
    </source>
</evidence>
<gene>
    <name evidence="4" type="ORF">CH365_08345</name>
</gene>
<accession>A0A2N0A076</accession>